<dbReference type="AlphaFoldDB" id="C1HBA7"/>
<dbReference type="RefSeq" id="XP_015700842.1">
    <property type="nucleotide sequence ID" value="XM_015846407.1"/>
</dbReference>
<accession>C1HBA7</accession>
<dbReference type="KEGG" id="pbl:PAAG_08048"/>
<name>C1HBA7_PARBA</name>
<evidence type="ECO:0000313" key="2">
    <source>
        <dbReference type="Proteomes" id="UP000002059"/>
    </source>
</evidence>
<protein>
    <submittedName>
        <fullName evidence="1">Uncharacterized protein</fullName>
    </submittedName>
</protein>
<dbReference type="Proteomes" id="UP000002059">
    <property type="component" value="Partially assembled WGS sequence"/>
</dbReference>
<gene>
    <name evidence="1" type="ORF">PAAG_08048</name>
</gene>
<evidence type="ECO:0000313" key="1">
    <source>
        <dbReference type="EMBL" id="EEH37630.2"/>
    </source>
</evidence>
<sequence length="74" mass="8027">MRSLVRFLGKDASYGKQASGRRVAKIIGNDVVVSRVDSGLERNSEFQSTDDEGVLYSGGFSRGGYLSASTIRHN</sequence>
<dbReference type="VEuPathDB" id="FungiDB:PAAG_08048"/>
<dbReference type="GeneID" id="9093184"/>
<reference evidence="1 2" key="1">
    <citation type="journal article" date="2011" name="PLoS Genet.">
        <title>Comparative genomic analysis of human fungal pathogens causing paracoccidioidomycosis.</title>
        <authorList>
            <person name="Desjardins C.A."/>
            <person name="Champion M.D."/>
            <person name="Holder J.W."/>
            <person name="Muszewska A."/>
            <person name="Goldberg J."/>
            <person name="Bailao A.M."/>
            <person name="Brigido M.M."/>
            <person name="Ferreira M.E."/>
            <person name="Garcia A.M."/>
            <person name="Grynberg M."/>
            <person name="Gujja S."/>
            <person name="Heiman D.I."/>
            <person name="Henn M.R."/>
            <person name="Kodira C.D."/>
            <person name="Leon-Narvaez H."/>
            <person name="Longo L.V."/>
            <person name="Ma L.J."/>
            <person name="Malavazi I."/>
            <person name="Matsuo A.L."/>
            <person name="Morais F.V."/>
            <person name="Pereira M."/>
            <person name="Rodriguez-Brito S."/>
            <person name="Sakthikumar S."/>
            <person name="Salem-Izacc S.M."/>
            <person name="Sykes S.M."/>
            <person name="Teixeira M.M."/>
            <person name="Vallejo M.C."/>
            <person name="Walter M.E."/>
            <person name="Yandava C."/>
            <person name="Young S."/>
            <person name="Zeng Q."/>
            <person name="Zucker J."/>
            <person name="Felipe M.S."/>
            <person name="Goldman G.H."/>
            <person name="Haas B.J."/>
            <person name="McEwen J.G."/>
            <person name="Nino-Vega G."/>
            <person name="Puccia R."/>
            <person name="San-Blas G."/>
            <person name="Soares C.M."/>
            <person name="Birren B.W."/>
            <person name="Cuomo C.A."/>
        </authorList>
    </citation>
    <scope>NUCLEOTIDE SEQUENCE [LARGE SCALE GENOMIC DNA]</scope>
    <source>
        <strain evidence="2">ATCC MYA-826 / Pb01</strain>
    </source>
</reference>
<organism evidence="1 2">
    <name type="scientific">Paracoccidioides lutzii (strain ATCC MYA-826 / Pb01)</name>
    <name type="common">Paracoccidioides brasiliensis</name>
    <dbReference type="NCBI Taxonomy" id="502779"/>
    <lineage>
        <taxon>Eukaryota</taxon>
        <taxon>Fungi</taxon>
        <taxon>Dikarya</taxon>
        <taxon>Ascomycota</taxon>
        <taxon>Pezizomycotina</taxon>
        <taxon>Eurotiomycetes</taxon>
        <taxon>Eurotiomycetidae</taxon>
        <taxon>Onygenales</taxon>
        <taxon>Ajellomycetaceae</taxon>
        <taxon>Paracoccidioides</taxon>
    </lineage>
</organism>
<proteinExistence type="predicted"/>
<keyword evidence="2" id="KW-1185">Reference proteome</keyword>
<dbReference type="EMBL" id="KN294020">
    <property type="protein sequence ID" value="EEH37630.2"/>
    <property type="molecule type" value="Genomic_DNA"/>
</dbReference>
<dbReference type="HOGENOM" id="CLU_2688455_0_0_1"/>